<evidence type="ECO:0000313" key="2">
    <source>
        <dbReference type="Proteomes" id="UP000198662"/>
    </source>
</evidence>
<sequence>MFPYSRAVPRTHDKFIIPLTLLIALAPAVSGCSLFGERTEANTLVTGDGGTDPWCASSDDAWLIDDGADLKGPHFALSILCHYQGAEIPEDVAARADALADLPKAANGVEFLVNQIAHSPIYKAEFEDGETAAWIQVGDERTDLDALPAPGSFLAVAAPEGEDAVLWVEDDGRAQGLDLRTGERHDPVAAYYNGVAAESASLSGFNYVDFEVTDGTDSWFLTCPTPWAGATRNAWLDGRGWAEEGQVFMTVAFNWCHTYTEVAWVLDPETAVTVDGAGPIAWEEAATGTGSVQVAAIFSVPGDAAEIPIVFTPFGHAESVETGEPWAFVEDPEPTDWLARF</sequence>
<proteinExistence type="predicted"/>
<keyword evidence="2" id="KW-1185">Reference proteome</keyword>
<dbReference type="STRING" id="380244.SAMN05216298_0641"/>
<accession>A0A1G9D317</accession>
<gene>
    <name evidence="1" type="ORF">SAMN05216298_0641</name>
</gene>
<dbReference type="Proteomes" id="UP000198662">
    <property type="component" value="Unassembled WGS sequence"/>
</dbReference>
<reference evidence="2" key="1">
    <citation type="submission" date="2016-10" db="EMBL/GenBank/DDBJ databases">
        <authorList>
            <person name="Varghese N."/>
            <person name="Submissions S."/>
        </authorList>
    </citation>
    <scope>NUCLEOTIDE SEQUENCE [LARGE SCALE GENOMIC DNA]</scope>
    <source>
        <strain evidence="2">CGMCC 4.3147</strain>
    </source>
</reference>
<dbReference type="EMBL" id="FNGF01000001">
    <property type="protein sequence ID" value="SDK58084.1"/>
    <property type="molecule type" value="Genomic_DNA"/>
</dbReference>
<organism evidence="1 2">
    <name type="scientific">Glycomyces sambucus</name>
    <dbReference type="NCBI Taxonomy" id="380244"/>
    <lineage>
        <taxon>Bacteria</taxon>
        <taxon>Bacillati</taxon>
        <taxon>Actinomycetota</taxon>
        <taxon>Actinomycetes</taxon>
        <taxon>Glycomycetales</taxon>
        <taxon>Glycomycetaceae</taxon>
        <taxon>Glycomyces</taxon>
    </lineage>
</organism>
<dbReference type="PROSITE" id="PS51257">
    <property type="entry name" value="PROKAR_LIPOPROTEIN"/>
    <property type="match status" value="1"/>
</dbReference>
<name>A0A1G9D317_9ACTN</name>
<dbReference type="AlphaFoldDB" id="A0A1G9D317"/>
<protein>
    <submittedName>
        <fullName evidence="1">Uncharacterized protein</fullName>
    </submittedName>
</protein>
<evidence type="ECO:0000313" key="1">
    <source>
        <dbReference type="EMBL" id="SDK58084.1"/>
    </source>
</evidence>